<gene>
    <name evidence="1" type="ORF">COU85_00545</name>
</gene>
<proteinExistence type="predicted"/>
<protein>
    <recommendedName>
        <fullName evidence="3">GxxExxY protein</fullName>
    </recommendedName>
</protein>
<evidence type="ECO:0000313" key="1">
    <source>
        <dbReference type="EMBL" id="PJE60016.1"/>
    </source>
</evidence>
<dbReference type="Proteomes" id="UP000231086">
    <property type="component" value="Unassembled WGS sequence"/>
</dbReference>
<evidence type="ECO:0000313" key="2">
    <source>
        <dbReference type="Proteomes" id="UP000231086"/>
    </source>
</evidence>
<dbReference type="AlphaFoldDB" id="A0A2M8KJC2"/>
<organism evidence="1 2">
    <name type="scientific">Candidatus Portnoybacteria bacterium CG10_big_fil_rev_8_21_14_0_10_44_7</name>
    <dbReference type="NCBI Taxonomy" id="1974816"/>
    <lineage>
        <taxon>Bacteria</taxon>
        <taxon>Candidatus Portnoyibacteriota</taxon>
    </lineage>
</organism>
<accession>A0A2M8KJC2</accession>
<name>A0A2M8KJC2_9BACT</name>
<evidence type="ECO:0008006" key="3">
    <source>
        <dbReference type="Google" id="ProtNLM"/>
    </source>
</evidence>
<dbReference type="NCBIfam" id="TIGR04256">
    <property type="entry name" value="GxxExxY"/>
    <property type="match status" value="1"/>
</dbReference>
<dbReference type="EMBL" id="PFEA01000012">
    <property type="protein sequence ID" value="PJE60016.1"/>
    <property type="molecule type" value="Genomic_DNA"/>
</dbReference>
<reference evidence="2" key="1">
    <citation type="submission" date="2017-09" db="EMBL/GenBank/DDBJ databases">
        <title>Depth-based differentiation of microbial function through sediment-hosted aquifers and enrichment of novel symbionts in the deep terrestrial subsurface.</title>
        <authorList>
            <person name="Probst A.J."/>
            <person name="Ladd B."/>
            <person name="Jarett J.K."/>
            <person name="Geller-Mcgrath D.E."/>
            <person name="Sieber C.M.K."/>
            <person name="Emerson J.B."/>
            <person name="Anantharaman K."/>
            <person name="Thomas B.C."/>
            <person name="Malmstrom R."/>
            <person name="Stieglmeier M."/>
            <person name="Klingl A."/>
            <person name="Woyke T."/>
            <person name="Ryan C.M."/>
            <person name="Banfield J.F."/>
        </authorList>
    </citation>
    <scope>NUCLEOTIDE SEQUENCE [LARGE SCALE GENOMIC DNA]</scope>
</reference>
<dbReference type="Pfam" id="PF13366">
    <property type="entry name" value="PDDEXK_3"/>
    <property type="match status" value="1"/>
</dbReference>
<comment type="caution">
    <text evidence="1">The sequence shown here is derived from an EMBL/GenBank/DDBJ whole genome shotgun (WGS) entry which is preliminary data.</text>
</comment>
<dbReference type="InterPro" id="IPR026350">
    <property type="entry name" value="GxxExxY"/>
</dbReference>
<sequence>MNGFFFKIHNELGRFCQEQQYADAFETTLLKENFNFLREKKINKLFLGEKINFGIPDFIIENRIVVDFKAKKFITKDDYFQMMRYLKSKNFKLGLIVNFRNTYLKPKRIVN</sequence>